<dbReference type="PATRIC" id="fig|85874.4.peg.1057"/>
<dbReference type="Pfam" id="PF02525">
    <property type="entry name" value="Flavodoxin_2"/>
    <property type="match status" value="1"/>
</dbReference>
<accession>A0A124FKG4</accession>
<dbReference type="InterPro" id="IPR029039">
    <property type="entry name" value="Flavoprotein-like_sf"/>
</dbReference>
<comment type="caution">
    <text evidence="4">The sequence shown here is derived from an EMBL/GenBank/DDBJ whole genome shotgun (WGS) entry which is preliminary data.</text>
</comment>
<dbReference type="PANTHER" id="PTHR10204:SF34">
    <property type="entry name" value="NAD(P)H DEHYDROGENASE [QUINONE] 1 ISOFORM 1"/>
    <property type="match status" value="1"/>
</dbReference>
<dbReference type="SUPFAM" id="SSF52218">
    <property type="entry name" value="Flavoproteins"/>
    <property type="match status" value="1"/>
</dbReference>
<dbReference type="AlphaFoldDB" id="A0A124FKG4"/>
<dbReference type="Gene3D" id="3.40.50.360">
    <property type="match status" value="1"/>
</dbReference>
<evidence type="ECO:0000256" key="2">
    <source>
        <dbReference type="ARBA" id="ARBA00023002"/>
    </source>
</evidence>
<comment type="similarity">
    <text evidence="1">Belongs to the NAD(P)H dehydrogenase (quinone) family.</text>
</comment>
<feature type="domain" description="Flavodoxin-like fold" evidence="3">
    <location>
        <begin position="1"/>
        <end position="183"/>
    </location>
</feature>
<evidence type="ECO:0000256" key="1">
    <source>
        <dbReference type="ARBA" id="ARBA00006252"/>
    </source>
</evidence>
<reference evidence="5" key="1">
    <citation type="journal article" date="2015" name="MBio">
        <title>Genome-Resolved Metagenomic Analysis Reveals Roles for Candidate Phyla and Other Microbial Community Members in Biogeochemical Transformations in Oil Reservoirs.</title>
        <authorList>
            <person name="Hu P."/>
            <person name="Tom L."/>
            <person name="Singh A."/>
            <person name="Thomas B.C."/>
            <person name="Baker B.J."/>
            <person name="Piceno Y.M."/>
            <person name="Andersen G.L."/>
            <person name="Banfield J.F."/>
        </authorList>
    </citation>
    <scope>NUCLEOTIDE SEQUENCE [LARGE SCALE GENOMIC DNA]</scope>
</reference>
<proteinExistence type="inferred from homology"/>
<gene>
    <name evidence="4" type="ORF">XD66_0154</name>
</gene>
<dbReference type="PANTHER" id="PTHR10204">
    <property type="entry name" value="NAD P H OXIDOREDUCTASE-RELATED"/>
    <property type="match status" value="1"/>
</dbReference>
<dbReference type="EMBL" id="LGFO01000008">
    <property type="protein sequence ID" value="KUK37150.1"/>
    <property type="molecule type" value="Genomic_DNA"/>
</dbReference>
<sequence length="194" mass="21773">MNVLVIYSHPNPASFNSAILGVVKDELARRDVSVKVKDLYAMNWNPVLSNFDLEQMAAGKVPDDIAREQEDVSWADLLIFISPVWWYSVTAIMKGYIERVMSLGFAYEETDLGARGLMQGKRALFITTLGADEQTARETGMIDALRISLINGFGKFCGFDEVVFKGYYAVPLVSDEERKKMLENVRLVVTSMIS</sequence>
<dbReference type="Proteomes" id="UP000053326">
    <property type="component" value="Unassembled WGS sequence"/>
</dbReference>
<name>A0A124FKG4_9THEO</name>
<organism evidence="4 5">
    <name type="scientific">Thermacetogenium phaeum</name>
    <dbReference type="NCBI Taxonomy" id="85874"/>
    <lineage>
        <taxon>Bacteria</taxon>
        <taxon>Bacillati</taxon>
        <taxon>Bacillota</taxon>
        <taxon>Clostridia</taxon>
        <taxon>Thermoanaerobacterales</taxon>
        <taxon>Thermoanaerobacteraceae</taxon>
        <taxon>Thermacetogenium</taxon>
    </lineage>
</organism>
<dbReference type="InterPro" id="IPR003680">
    <property type="entry name" value="Flavodoxin_fold"/>
</dbReference>
<protein>
    <submittedName>
        <fullName evidence="4">NAD(P)H dehydrogenase</fullName>
    </submittedName>
</protein>
<evidence type="ECO:0000313" key="4">
    <source>
        <dbReference type="EMBL" id="KUK37150.1"/>
    </source>
</evidence>
<keyword evidence="2" id="KW-0560">Oxidoreductase</keyword>
<dbReference type="GO" id="GO:0003955">
    <property type="term" value="F:NAD(P)H dehydrogenase (quinone) activity"/>
    <property type="evidence" value="ECO:0007669"/>
    <property type="project" value="TreeGrafter"/>
</dbReference>
<evidence type="ECO:0000313" key="5">
    <source>
        <dbReference type="Proteomes" id="UP000053326"/>
    </source>
</evidence>
<dbReference type="GO" id="GO:0005829">
    <property type="term" value="C:cytosol"/>
    <property type="evidence" value="ECO:0007669"/>
    <property type="project" value="TreeGrafter"/>
</dbReference>
<dbReference type="InterPro" id="IPR051545">
    <property type="entry name" value="NAD(P)H_dehydrogenase_qn"/>
</dbReference>
<evidence type="ECO:0000259" key="3">
    <source>
        <dbReference type="Pfam" id="PF02525"/>
    </source>
</evidence>